<dbReference type="PANTHER" id="PTHR10695">
    <property type="entry name" value="DEPHOSPHO-COA KINASE-RELATED"/>
    <property type="match status" value="1"/>
</dbReference>
<feature type="signal peptide" evidence="2">
    <location>
        <begin position="1"/>
        <end position="18"/>
    </location>
</feature>
<dbReference type="InterPro" id="IPR004821">
    <property type="entry name" value="Cyt_trans-like"/>
</dbReference>
<dbReference type="GO" id="GO:0015937">
    <property type="term" value="P:coenzyme A biosynthetic process"/>
    <property type="evidence" value="ECO:0007669"/>
    <property type="project" value="TreeGrafter"/>
</dbReference>
<gene>
    <name evidence="4" type="ORF">LDAN0321_LOCUS6593</name>
</gene>
<keyword evidence="2" id="KW-0732">Signal</keyword>
<sequence>MYTRILLPCFAILTLVHSFAILPSSNKKIRAPTRLFSGDTKFQKYDHTLAILTFPRNSNNQIANEAILMQAMDRTMKRLSVVIRCQDGLAHRTPIEDLRRYVGEIYSLVWDCNQSLLRTDELLDVIVYPQSLPNAAPEQWLYHRPSLNCICGADDMLGWYSTGPSNNEYLTKNDQGLGGLASHCAAVNDDRIARGLDPVEALSVELPRGATDLPHMTFLEDSSTSTRRNAAAMMDDEEDRDESMGLLGGSRLDSNLYDSVAVGGTFDGIHYGHRKLLMFAISSVTPNGKGRLMIGVTSDEMLQKKTLAKYIEPASQRVQEVLDFVSNLAPGIKNRIQIKIVLDAFGPPATEDHFTALVLSHETLDNGLALNEIRKQKGMEELALLCTRRTEANAMSSTTLRRMRAEQDHNEKVVNGTGTKCAEVAS</sequence>
<dbReference type="NCBIfam" id="TIGR00125">
    <property type="entry name" value="cyt_tran_rel"/>
    <property type="match status" value="1"/>
</dbReference>
<evidence type="ECO:0000256" key="1">
    <source>
        <dbReference type="SAM" id="MobiDB-lite"/>
    </source>
</evidence>
<dbReference type="Gene3D" id="3.40.50.620">
    <property type="entry name" value="HUPs"/>
    <property type="match status" value="1"/>
</dbReference>
<dbReference type="NCBIfam" id="NF001985">
    <property type="entry name" value="PRK00777.1"/>
    <property type="match status" value="1"/>
</dbReference>
<organism evidence="4">
    <name type="scientific">Leptocylindrus danicus</name>
    <dbReference type="NCBI Taxonomy" id="163516"/>
    <lineage>
        <taxon>Eukaryota</taxon>
        <taxon>Sar</taxon>
        <taxon>Stramenopiles</taxon>
        <taxon>Ochrophyta</taxon>
        <taxon>Bacillariophyta</taxon>
        <taxon>Coscinodiscophyceae</taxon>
        <taxon>Chaetocerotophycidae</taxon>
        <taxon>Leptocylindrales</taxon>
        <taxon>Leptocylindraceae</taxon>
        <taxon>Leptocylindrus</taxon>
    </lineage>
</organism>
<feature type="region of interest" description="Disordered" evidence="1">
    <location>
        <begin position="224"/>
        <end position="243"/>
    </location>
</feature>
<protein>
    <recommendedName>
        <fullName evidence="3">Cytidyltransferase-like domain-containing protein</fullName>
    </recommendedName>
</protein>
<dbReference type="PANTHER" id="PTHR10695:SF46">
    <property type="entry name" value="BIFUNCTIONAL COENZYME A SYNTHASE-RELATED"/>
    <property type="match status" value="1"/>
</dbReference>
<proteinExistence type="predicted"/>
<dbReference type="GO" id="GO:0004140">
    <property type="term" value="F:dephospho-CoA kinase activity"/>
    <property type="evidence" value="ECO:0007669"/>
    <property type="project" value="TreeGrafter"/>
</dbReference>
<dbReference type="InterPro" id="IPR014729">
    <property type="entry name" value="Rossmann-like_a/b/a_fold"/>
</dbReference>
<feature type="chain" id="PRO_5030839765" description="Cytidyltransferase-like domain-containing protein" evidence="2">
    <location>
        <begin position="19"/>
        <end position="426"/>
    </location>
</feature>
<dbReference type="AlphaFoldDB" id="A0A7S2K9D5"/>
<name>A0A7S2K9D5_9STRA</name>
<evidence type="ECO:0000256" key="2">
    <source>
        <dbReference type="SAM" id="SignalP"/>
    </source>
</evidence>
<dbReference type="SUPFAM" id="SSF52374">
    <property type="entry name" value="Nucleotidylyl transferase"/>
    <property type="match status" value="1"/>
</dbReference>
<evidence type="ECO:0000259" key="3">
    <source>
        <dbReference type="Pfam" id="PF01467"/>
    </source>
</evidence>
<evidence type="ECO:0000313" key="4">
    <source>
        <dbReference type="EMBL" id="CAD9568817.1"/>
    </source>
</evidence>
<reference evidence="4" key="1">
    <citation type="submission" date="2021-01" db="EMBL/GenBank/DDBJ databases">
        <authorList>
            <person name="Corre E."/>
            <person name="Pelletier E."/>
            <person name="Niang G."/>
            <person name="Scheremetjew M."/>
            <person name="Finn R."/>
            <person name="Kale V."/>
            <person name="Holt S."/>
            <person name="Cochrane G."/>
            <person name="Meng A."/>
            <person name="Brown T."/>
            <person name="Cohen L."/>
        </authorList>
    </citation>
    <scope>NUCLEOTIDE SEQUENCE</scope>
    <source>
        <strain evidence="4">B650</strain>
    </source>
</reference>
<dbReference type="EMBL" id="HBGY01010438">
    <property type="protein sequence ID" value="CAD9568817.1"/>
    <property type="molecule type" value="Transcribed_RNA"/>
</dbReference>
<accession>A0A7S2K9D5</accession>
<dbReference type="Pfam" id="PF01467">
    <property type="entry name" value="CTP_transf_like"/>
    <property type="match status" value="1"/>
</dbReference>
<feature type="domain" description="Cytidyltransferase-like" evidence="3">
    <location>
        <begin position="262"/>
        <end position="402"/>
    </location>
</feature>